<sequence>MLHLFPRIREITDAFGSRLRVSVEEHPRGALIVLERPDVNGQPRVLLDGYGVEVLSGYIMSARLAVPHALPEEQVDGTFGTRFALALQPAACLGLKQGGEMPLDIPAPFWDRLYAELCLVSAHARELGRRAEARVH</sequence>
<reference evidence="1 2" key="1">
    <citation type="submission" date="2020-08" db="EMBL/GenBank/DDBJ databases">
        <title>Genomic Encyclopedia of Type Strains, Phase IV (KMG-IV): sequencing the most valuable type-strain genomes for metagenomic binning, comparative biology and taxonomic classification.</title>
        <authorList>
            <person name="Goeker M."/>
        </authorList>
    </citation>
    <scope>NUCLEOTIDE SEQUENCE [LARGE SCALE GENOMIC DNA]</scope>
    <source>
        <strain evidence="1 2">DSM 26736</strain>
    </source>
</reference>
<dbReference type="Proteomes" id="UP000527143">
    <property type="component" value="Unassembled WGS sequence"/>
</dbReference>
<evidence type="ECO:0000313" key="1">
    <source>
        <dbReference type="EMBL" id="MBB5710768.1"/>
    </source>
</evidence>
<keyword evidence="2" id="KW-1185">Reference proteome</keyword>
<dbReference type="RefSeq" id="WP_343056894.1">
    <property type="nucleotide sequence ID" value="NZ_JACIJF010000004.1"/>
</dbReference>
<gene>
    <name evidence="1" type="ORF">FHT02_001999</name>
</gene>
<proteinExistence type="predicted"/>
<organism evidence="1 2">
    <name type="scientific">Sphingomonas xinjiangensis</name>
    <dbReference type="NCBI Taxonomy" id="643568"/>
    <lineage>
        <taxon>Bacteria</taxon>
        <taxon>Pseudomonadati</taxon>
        <taxon>Pseudomonadota</taxon>
        <taxon>Alphaproteobacteria</taxon>
        <taxon>Sphingomonadales</taxon>
        <taxon>Sphingomonadaceae</taxon>
        <taxon>Sphingomonas</taxon>
    </lineage>
</organism>
<protein>
    <submittedName>
        <fullName evidence="1">Uncharacterized protein</fullName>
    </submittedName>
</protein>
<accession>A0A840YIP9</accession>
<dbReference type="EMBL" id="JACIJF010000004">
    <property type="protein sequence ID" value="MBB5710768.1"/>
    <property type="molecule type" value="Genomic_DNA"/>
</dbReference>
<evidence type="ECO:0000313" key="2">
    <source>
        <dbReference type="Proteomes" id="UP000527143"/>
    </source>
</evidence>
<name>A0A840YIP9_9SPHN</name>
<dbReference type="AlphaFoldDB" id="A0A840YIP9"/>
<comment type="caution">
    <text evidence="1">The sequence shown here is derived from an EMBL/GenBank/DDBJ whole genome shotgun (WGS) entry which is preliminary data.</text>
</comment>